<dbReference type="SUPFAM" id="SSF142433">
    <property type="entry name" value="CinA-like"/>
    <property type="match status" value="1"/>
</dbReference>
<organism evidence="2">
    <name type="scientific">bioreactor metagenome</name>
    <dbReference type="NCBI Taxonomy" id="1076179"/>
    <lineage>
        <taxon>unclassified sequences</taxon>
        <taxon>metagenomes</taxon>
        <taxon>ecological metagenomes</taxon>
    </lineage>
</organism>
<dbReference type="EMBL" id="VSSQ01005755">
    <property type="protein sequence ID" value="MPM30320.1"/>
    <property type="molecule type" value="Genomic_DNA"/>
</dbReference>
<dbReference type="InterPro" id="IPR036425">
    <property type="entry name" value="MoaB/Mog-like_dom_sf"/>
</dbReference>
<dbReference type="PIRSF" id="PIRSF006728">
    <property type="entry name" value="CinA"/>
    <property type="match status" value="1"/>
</dbReference>
<name>A0A644YPD2_9ZZZZ</name>
<dbReference type="SUPFAM" id="SSF53218">
    <property type="entry name" value="Molybdenum cofactor biosynthesis proteins"/>
    <property type="match status" value="1"/>
</dbReference>
<dbReference type="SMART" id="SM00852">
    <property type="entry name" value="MoCF_biosynth"/>
    <property type="match status" value="1"/>
</dbReference>
<feature type="domain" description="MoaB/Mog" evidence="1">
    <location>
        <begin position="7"/>
        <end position="173"/>
    </location>
</feature>
<protein>
    <submittedName>
        <fullName evidence="2">CinA-like protein</fullName>
    </submittedName>
</protein>
<dbReference type="InterPro" id="IPR008135">
    <property type="entry name" value="Competence-induced_CinA"/>
</dbReference>
<reference evidence="2" key="1">
    <citation type="submission" date="2019-08" db="EMBL/GenBank/DDBJ databases">
        <authorList>
            <person name="Kucharzyk K."/>
            <person name="Murdoch R.W."/>
            <person name="Higgins S."/>
            <person name="Loffler F."/>
        </authorList>
    </citation>
    <scope>NUCLEOTIDE SEQUENCE</scope>
</reference>
<dbReference type="AlphaFoldDB" id="A0A644YPD2"/>
<dbReference type="InterPro" id="IPR008136">
    <property type="entry name" value="CinA_C"/>
</dbReference>
<dbReference type="Gene3D" id="3.40.980.10">
    <property type="entry name" value="MoaB/Mog-like domain"/>
    <property type="match status" value="1"/>
</dbReference>
<dbReference type="InterPro" id="IPR001453">
    <property type="entry name" value="MoaB/Mog_dom"/>
</dbReference>
<dbReference type="PANTHER" id="PTHR13939:SF0">
    <property type="entry name" value="NMN AMIDOHYDROLASE-LIKE PROTEIN YFAY"/>
    <property type="match status" value="1"/>
</dbReference>
<dbReference type="InterPro" id="IPR050101">
    <property type="entry name" value="CinA"/>
</dbReference>
<evidence type="ECO:0000313" key="2">
    <source>
        <dbReference type="EMBL" id="MPM30320.1"/>
    </source>
</evidence>
<evidence type="ECO:0000259" key="1">
    <source>
        <dbReference type="SMART" id="SM00852"/>
    </source>
</evidence>
<dbReference type="HAMAP" id="MF_00226_B">
    <property type="entry name" value="CinA_B"/>
    <property type="match status" value="1"/>
</dbReference>
<dbReference type="PANTHER" id="PTHR13939">
    <property type="entry name" value="NICOTINAMIDE-NUCLEOTIDE AMIDOHYDROLASE PNCC"/>
    <property type="match status" value="1"/>
</dbReference>
<dbReference type="Gene3D" id="3.90.950.20">
    <property type="entry name" value="CinA-like"/>
    <property type="match status" value="1"/>
</dbReference>
<dbReference type="InterPro" id="IPR036653">
    <property type="entry name" value="CinA-like_C"/>
</dbReference>
<gene>
    <name evidence="2" type="primary">cinA_8</name>
    <name evidence="2" type="ORF">SDC9_76868</name>
</gene>
<dbReference type="Pfam" id="PF00994">
    <property type="entry name" value="MoCF_biosynth"/>
    <property type="match status" value="1"/>
</dbReference>
<comment type="caution">
    <text evidence="2">The sequence shown here is derived from an EMBL/GenBank/DDBJ whole genome shotgun (WGS) entry which is preliminary data.</text>
</comment>
<proteinExistence type="inferred from homology"/>
<accession>A0A644YPD2</accession>
<sequence>MTYLSAALFIIGTELTRGVIADKHCQLLSSQLTQLGYRVDRMVLVPDDGTIAEVLEDCIAHCDVVLLTGGLGPTSDDMTRSIVASLAKVPLVRDKQTFELLYQRIGERIWGANEQQTMIPEGFEAIPNPFGTAAGFRGFIPSGNRHIACVAMPGPPREMDPMFFDEVLPWLAQLIGHDDFSRSEYSTFLIPEAKLEELCKSVTFNGLTWGTRFQDLKISLYLNGGDGEERTVMADRLRSLVGPSLVIDGDVMPSDLLTDLLLERSETISCAESCTSGFIAKLLTDKRGSSAWFYGGVVTYANEAKRELLGVSELTLDTHGAVSEACVREMAKGMLERSKTDWSLAVSGIAGPDGGSKEKPIGTVWFGFAGKNRPTEAVCVHLSTWGRESVRRKASVVALILASRYIKGDCLLDTVDKWQYI</sequence>
<dbReference type="NCBIfam" id="TIGR00199">
    <property type="entry name" value="PncC_domain"/>
    <property type="match status" value="1"/>
</dbReference>
<dbReference type="CDD" id="cd00885">
    <property type="entry name" value="cinA"/>
    <property type="match status" value="1"/>
</dbReference>
<dbReference type="Pfam" id="PF02464">
    <property type="entry name" value="CinA"/>
    <property type="match status" value="1"/>
</dbReference>